<feature type="compositionally biased region" description="Basic and acidic residues" evidence="1">
    <location>
        <begin position="9"/>
        <end position="23"/>
    </location>
</feature>
<evidence type="ECO:0000313" key="2">
    <source>
        <dbReference type="EMBL" id="ETO04226.1"/>
    </source>
</evidence>
<proteinExistence type="predicted"/>
<dbReference type="Proteomes" id="UP000023152">
    <property type="component" value="Unassembled WGS sequence"/>
</dbReference>
<reference evidence="2 3" key="1">
    <citation type="journal article" date="2013" name="Curr. Biol.">
        <title>The Genome of the Foraminiferan Reticulomyxa filosa.</title>
        <authorList>
            <person name="Glockner G."/>
            <person name="Hulsmann N."/>
            <person name="Schleicher M."/>
            <person name="Noegel A.A."/>
            <person name="Eichinger L."/>
            <person name="Gallinger C."/>
            <person name="Pawlowski J."/>
            <person name="Sierra R."/>
            <person name="Euteneuer U."/>
            <person name="Pillet L."/>
            <person name="Moustafa A."/>
            <person name="Platzer M."/>
            <person name="Groth M."/>
            <person name="Szafranski K."/>
            <person name="Schliwa M."/>
        </authorList>
    </citation>
    <scope>NUCLEOTIDE SEQUENCE [LARGE SCALE GENOMIC DNA]</scope>
</reference>
<sequence length="125" mass="14642">MINENGNENESKEKNKKENDEKSQSQTNIIDNVDGQHENADNNNKNSKHKKRELDSIKMGIPSMTLATLFQKKTINKNLKRKQDCQQYMGELNVRSCNFFEFSSESNKHHCEEWTDGQEKKCQYP</sequence>
<keyword evidence="3" id="KW-1185">Reference proteome</keyword>
<name>X6LS57_RETFI</name>
<evidence type="ECO:0000256" key="1">
    <source>
        <dbReference type="SAM" id="MobiDB-lite"/>
    </source>
</evidence>
<accession>X6LS57</accession>
<feature type="region of interest" description="Disordered" evidence="1">
    <location>
        <begin position="1"/>
        <end position="58"/>
    </location>
</feature>
<evidence type="ECO:0000313" key="3">
    <source>
        <dbReference type="Proteomes" id="UP000023152"/>
    </source>
</evidence>
<dbReference type="EMBL" id="ASPP01029669">
    <property type="protein sequence ID" value="ETO04226.1"/>
    <property type="molecule type" value="Genomic_DNA"/>
</dbReference>
<gene>
    <name evidence="2" type="ORF">RFI_33172</name>
</gene>
<dbReference type="AlphaFoldDB" id="X6LS57"/>
<organism evidence="2 3">
    <name type="scientific">Reticulomyxa filosa</name>
    <dbReference type="NCBI Taxonomy" id="46433"/>
    <lineage>
        <taxon>Eukaryota</taxon>
        <taxon>Sar</taxon>
        <taxon>Rhizaria</taxon>
        <taxon>Retaria</taxon>
        <taxon>Foraminifera</taxon>
        <taxon>Monothalamids</taxon>
        <taxon>Reticulomyxidae</taxon>
        <taxon>Reticulomyxa</taxon>
    </lineage>
</organism>
<protein>
    <submittedName>
        <fullName evidence="2">Rhoptry neck protein 6</fullName>
    </submittedName>
</protein>
<comment type="caution">
    <text evidence="2">The sequence shown here is derived from an EMBL/GenBank/DDBJ whole genome shotgun (WGS) entry which is preliminary data.</text>
</comment>